<dbReference type="GO" id="GO:0005524">
    <property type="term" value="F:ATP binding"/>
    <property type="evidence" value="ECO:0007669"/>
    <property type="project" value="UniProtKB-KW"/>
</dbReference>
<gene>
    <name evidence="12" type="ORF">SMCB_0912</name>
</gene>
<dbReference type="STRING" id="1458426.SMCB_0912"/>
<dbReference type="SUPFAM" id="SSF52540">
    <property type="entry name" value="P-loop containing nucleoside triphosphate hydrolases"/>
    <property type="match status" value="1"/>
</dbReference>
<evidence type="ECO:0000256" key="8">
    <source>
        <dbReference type="ARBA" id="ARBA00022840"/>
    </source>
</evidence>
<keyword evidence="3" id="KW-0540">Nuclease</keyword>
<dbReference type="GO" id="GO:0009035">
    <property type="term" value="F:type I site-specific deoxyribonuclease activity"/>
    <property type="evidence" value="ECO:0007669"/>
    <property type="project" value="UniProtKB-EC"/>
</dbReference>
<comment type="catalytic activity">
    <reaction evidence="1 10">
        <text>Endonucleolytic cleavage of DNA to give random double-stranded fragments with terminal 5'-phosphates, ATP is simultaneously hydrolyzed.</text>
        <dbReference type="EC" id="3.1.21.3"/>
    </reaction>
</comment>
<dbReference type="CDD" id="cd18800">
    <property type="entry name" value="SF2_C_EcoR124I-like"/>
    <property type="match status" value="1"/>
</dbReference>
<dbReference type="InterPro" id="IPR040980">
    <property type="entry name" value="SWI2_SNF2"/>
</dbReference>
<keyword evidence="13" id="KW-1185">Reference proteome</keyword>
<keyword evidence="6" id="KW-0255">Endonuclease</keyword>
<dbReference type="REBASE" id="87190">
    <property type="entry name" value="SmcB1ORF915P"/>
</dbReference>
<dbReference type="PANTHER" id="PTHR30195:SF15">
    <property type="entry name" value="TYPE I RESTRICTION ENZYME HINDI ENDONUCLEASE SUBUNIT"/>
    <property type="match status" value="1"/>
</dbReference>
<evidence type="ECO:0000256" key="1">
    <source>
        <dbReference type="ARBA" id="ARBA00000851"/>
    </source>
</evidence>
<evidence type="ECO:0000256" key="2">
    <source>
        <dbReference type="ARBA" id="ARBA00008598"/>
    </source>
</evidence>
<evidence type="ECO:0000256" key="6">
    <source>
        <dbReference type="ARBA" id="ARBA00022759"/>
    </source>
</evidence>
<accession>A0A060NP38</accession>
<dbReference type="InterPro" id="IPR055180">
    <property type="entry name" value="HsdR_RecA-like_helicase_dom_2"/>
</dbReference>
<keyword evidence="9 10" id="KW-0238">DNA-binding</keyword>
<keyword evidence="8 10" id="KW-0067">ATP-binding</keyword>
<keyword evidence="7 10" id="KW-0378">Hydrolase</keyword>
<dbReference type="EMBL" id="AP014569">
    <property type="protein sequence ID" value="BAO83140.1"/>
    <property type="molecule type" value="Genomic_DNA"/>
</dbReference>
<dbReference type="InterPro" id="IPR021810">
    <property type="entry name" value="T1RH-like_C"/>
</dbReference>
<dbReference type="InterPro" id="IPR051268">
    <property type="entry name" value="Type-I_R_enzyme_R_subunit"/>
</dbReference>
<dbReference type="InterPro" id="IPR007409">
    <property type="entry name" value="Restrct_endonuc_type1_HsdR_N"/>
</dbReference>
<dbReference type="Gene3D" id="3.40.50.300">
    <property type="entry name" value="P-loop containing nucleotide triphosphate hydrolases"/>
    <property type="match status" value="3"/>
</dbReference>
<dbReference type="CDD" id="cd18030">
    <property type="entry name" value="DEXHc_RE_I_HsdR"/>
    <property type="match status" value="1"/>
</dbReference>
<keyword evidence="4 10" id="KW-0547">Nucleotide-binding</keyword>
<name>A0A060NP38_9BURK</name>
<organism evidence="12 13">
    <name type="scientific">Serpentinimonas maccroryi</name>
    <dbReference type="NCBI Taxonomy" id="1458426"/>
    <lineage>
        <taxon>Bacteria</taxon>
        <taxon>Pseudomonadati</taxon>
        <taxon>Pseudomonadota</taxon>
        <taxon>Betaproteobacteria</taxon>
        <taxon>Burkholderiales</taxon>
        <taxon>Comamonadaceae</taxon>
        <taxon>Serpentinimonas</taxon>
    </lineage>
</organism>
<protein>
    <recommendedName>
        <fullName evidence="10">Type I restriction enzyme endonuclease subunit</fullName>
        <shortName evidence="10">R protein</shortName>
        <ecNumber evidence="10">3.1.21.3</ecNumber>
    </recommendedName>
</protein>
<dbReference type="Pfam" id="PF04313">
    <property type="entry name" value="HSDR_N"/>
    <property type="match status" value="1"/>
</dbReference>
<dbReference type="Proteomes" id="UP000066014">
    <property type="component" value="Chromosome"/>
</dbReference>
<dbReference type="HOGENOM" id="CLU_005762_1_0_4"/>
<reference evidence="12 13" key="1">
    <citation type="journal article" date="2014" name="Nat. Commun.">
        <title>Physiological and genomic features of highly alkaliphilic hydrogen-utilizing Betaproteobacteria from a continental serpentinizing site.</title>
        <authorList>
            <person name="Suzuki S."/>
            <person name="Kuenen J.G."/>
            <person name="Schipper K."/>
            <person name="van der Velde S."/>
            <person name="Ishii S."/>
            <person name="Wu A."/>
            <person name="Sorokin D.Y."/>
            <person name="Tenney A."/>
            <person name="Meng X.Y."/>
            <person name="Morrill P.L."/>
            <person name="Kamagata Y."/>
            <person name="Muyzer G."/>
            <person name="Nealson K.H."/>
        </authorList>
    </citation>
    <scope>NUCLEOTIDE SEQUENCE [LARGE SCALE GENOMIC DNA]</scope>
    <source>
        <strain evidence="12 13">B1</strain>
    </source>
</reference>
<comment type="similarity">
    <text evidence="2 10">Belongs to the HsdR family.</text>
</comment>
<dbReference type="NCBIfam" id="TIGR00348">
    <property type="entry name" value="hsdR"/>
    <property type="match status" value="1"/>
</dbReference>
<comment type="function">
    <text evidence="10">Subunit R is required for both nuclease and ATPase activities, but not for modification.</text>
</comment>
<evidence type="ECO:0000259" key="11">
    <source>
        <dbReference type="PROSITE" id="PS51192"/>
    </source>
</evidence>
<dbReference type="PANTHER" id="PTHR30195">
    <property type="entry name" value="TYPE I SITE-SPECIFIC DEOXYRIBONUCLEASE PROTEIN SUBUNIT M AND R"/>
    <property type="match status" value="1"/>
</dbReference>
<sequence length="1076" mass="120370">MQRMGSITEDHLEQATLEWLAALGWKIGHGPDVSPPDSKKPGTERDTYRNVALKHRLRDAIRRLNPHIPAGAQDEACRMVLNPNIPGQVQANRQMHRWLVEGVPVQYQKDGETRGDRVKLVDWTDTAGNDWLALNQFSIQGPKLTRRPDVVLFLNGLPVVVVELKNPGDENADLWAAFNQLQAYKEDIPDLFLSNALLVISDGIEARVGSLTADQERFMAWRTIDGVTVDPLGAMKELETLVRGLFQRDLLLDYLRHFILFEDEGKLLKKVAGYHQFHAVRAVVESVLEASNPKALASRRGKGGVVWHTQGAGKSIEMTCLGGKLMQHPQMGNPTLVVVTDRNDLDNQLFGVFAGAAALLRETPVQADTRPKLRDLLANRPSGGIVFTTIQKFTPGEDEDSFPVLSDRNNIVVICDEAHRSQYGFQASMPKLQKQIKDARKTLTTNDAANEPMALQVAEPTAKYGVLRNLRYGYAQHLRDGLPNATFVAFTGTPVSLEDRDTRAVFGDYVHIYDVEQAVKDGATVPIYYESRLARLELKEADALLLDDEVEELTEDEEDDTAKAAQLRRWAALEKLVGAPPRIQKVAVDLVEHFENRLASLDGKAMVVAMSREICVHLYDAIVALRPSWHDPDPEKGAIKVIMTGSASDKNLLKPHIYSKDIKKRLERRYKDPTDPFKLVIVRDMWLTGFDAPCMHTMYVDKPMKGHNLMQAIARVNRVFKDKPGGLVVDYIGIANELKAALKDYTQAKGKGKPTIAAEDALTVLLEKMDVLHGMLHGFDYTDFRTKAWQLLPGVANHVLGSEDGKKRFADTVLAASKAFALCCTLDEALAHRDELAFLQAVKAALTKFGTSGKKLNDEQKEHALRQIISKAVVSAEVVDIFKAAGLNRPDIGILSEEFLEDVRHMKERNLAVELLQRLLKDDIRSRFKTNVVQQAKFSEMLQQSLQRYRNRAIETAQVIEELIEMARKFHTAAQRGEQLGLNGDEMAFYDALATNEAAVRDLGDETLKAIAVELTQKLRASVTVDWSVRETVRARLLVMVKTLLKRYKYPPDRQEEATETVLKQAEALSAGWANP</sequence>
<dbReference type="KEGG" id="cbab:SMCB_0912"/>
<evidence type="ECO:0000256" key="10">
    <source>
        <dbReference type="RuleBase" id="RU364115"/>
    </source>
</evidence>
<keyword evidence="5 10" id="KW-0680">Restriction system</keyword>
<evidence type="ECO:0000313" key="13">
    <source>
        <dbReference type="Proteomes" id="UP000066014"/>
    </source>
</evidence>
<dbReference type="Pfam" id="PF22679">
    <property type="entry name" value="T1R_D3-like"/>
    <property type="match status" value="1"/>
</dbReference>
<dbReference type="PROSITE" id="PS51192">
    <property type="entry name" value="HELICASE_ATP_BIND_1"/>
    <property type="match status" value="1"/>
</dbReference>
<dbReference type="InterPro" id="IPR004473">
    <property type="entry name" value="Restrct_endonuc_typeI_HsdR"/>
</dbReference>
<dbReference type="AlphaFoldDB" id="A0A060NP38"/>
<dbReference type="Pfam" id="PF11867">
    <property type="entry name" value="T1RH-like_C"/>
    <property type="match status" value="1"/>
</dbReference>
<dbReference type="Gene3D" id="3.90.1570.50">
    <property type="match status" value="1"/>
</dbReference>
<dbReference type="CDD" id="cd22332">
    <property type="entry name" value="HsdR_N"/>
    <property type="match status" value="1"/>
</dbReference>
<dbReference type="InterPro" id="IPR027417">
    <property type="entry name" value="P-loop_NTPase"/>
</dbReference>
<dbReference type="EC" id="3.1.21.3" evidence="10"/>
<dbReference type="InterPro" id="IPR014001">
    <property type="entry name" value="Helicase_ATP-bd"/>
</dbReference>
<comment type="subunit">
    <text evidence="10">The type I restriction/modification system is composed of three polypeptides R, M and S.</text>
</comment>
<evidence type="ECO:0000313" key="12">
    <source>
        <dbReference type="EMBL" id="BAO83140.1"/>
    </source>
</evidence>
<evidence type="ECO:0000256" key="9">
    <source>
        <dbReference type="ARBA" id="ARBA00023125"/>
    </source>
</evidence>
<dbReference type="GO" id="GO:0009307">
    <property type="term" value="P:DNA restriction-modification system"/>
    <property type="evidence" value="ECO:0007669"/>
    <property type="project" value="UniProtKB-KW"/>
</dbReference>
<evidence type="ECO:0000256" key="7">
    <source>
        <dbReference type="ARBA" id="ARBA00022801"/>
    </source>
</evidence>
<dbReference type="GO" id="GO:0003677">
    <property type="term" value="F:DNA binding"/>
    <property type="evidence" value="ECO:0007669"/>
    <property type="project" value="UniProtKB-KW"/>
</dbReference>
<evidence type="ECO:0000256" key="5">
    <source>
        <dbReference type="ARBA" id="ARBA00022747"/>
    </source>
</evidence>
<dbReference type="Pfam" id="PF18766">
    <property type="entry name" value="SWI2_SNF2"/>
    <property type="match status" value="1"/>
</dbReference>
<evidence type="ECO:0000256" key="4">
    <source>
        <dbReference type="ARBA" id="ARBA00022741"/>
    </source>
</evidence>
<evidence type="ECO:0000256" key="3">
    <source>
        <dbReference type="ARBA" id="ARBA00022722"/>
    </source>
</evidence>
<dbReference type="SMART" id="SM00487">
    <property type="entry name" value="DEXDc"/>
    <property type="match status" value="1"/>
</dbReference>
<proteinExistence type="inferred from homology"/>
<feature type="domain" description="Helicase ATP-binding" evidence="11">
    <location>
        <begin position="295"/>
        <end position="512"/>
    </location>
</feature>